<organism evidence="1 2">
    <name type="scientific">Saccharopolyspora rosea</name>
    <dbReference type="NCBI Taxonomy" id="524884"/>
    <lineage>
        <taxon>Bacteria</taxon>
        <taxon>Bacillati</taxon>
        <taxon>Actinomycetota</taxon>
        <taxon>Actinomycetes</taxon>
        <taxon>Pseudonocardiales</taxon>
        <taxon>Pseudonocardiaceae</taxon>
        <taxon>Saccharopolyspora</taxon>
    </lineage>
</organism>
<gene>
    <name evidence="1" type="primary">amcA</name>
    <name evidence="1" type="ORF">ACFQ16_25385</name>
</gene>
<protein>
    <submittedName>
        <fullName evidence="1">Multiple cyclophane-containing RiPP AmcA</fullName>
    </submittedName>
</protein>
<comment type="caution">
    <text evidence="1">The sequence shown here is derived from an EMBL/GenBank/DDBJ whole genome shotgun (WGS) entry which is preliminary data.</text>
</comment>
<evidence type="ECO:0000313" key="1">
    <source>
        <dbReference type="EMBL" id="MFD0923093.1"/>
    </source>
</evidence>
<dbReference type="Proteomes" id="UP001597018">
    <property type="component" value="Unassembled WGS sequence"/>
</dbReference>
<reference evidence="2" key="1">
    <citation type="journal article" date="2019" name="Int. J. Syst. Evol. Microbiol.">
        <title>The Global Catalogue of Microorganisms (GCM) 10K type strain sequencing project: providing services to taxonomists for standard genome sequencing and annotation.</title>
        <authorList>
            <consortium name="The Broad Institute Genomics Platform"/>
            <consortium name="The Broad Institute Genome Sequencing Center for Infectious Disease"/>
            <person name="Wu L."/>
            <person name="Ma J."/>
        </authorList>
    </citation>
    <scope>NUCLEOTIDE SEQUENCE [LARGE SCALE GENOMIC DNA]</scope>
    <source>
        <strain evidence="2">CCUG 56401</strain>
    </source>
</reference>
<sequence length="61" mass="7163">MPQGDLIDISSMVWRSESVLQSLISRRPIFPSLRAWDNRDSWDNVGGGFDNRPSWDNWNKR</sequence>
<keyword evidence="2" id="KW-1185">Reference proteome</keyword>
<dbReference type="EMBL" id="JBHTIW010000028">
    <property type="protein sequence ID" value="MFD0923093.1"/>
    <property type="molecule type" value="Genomic_DNA"/>
</dbReference>
<dbReference type="NCBIfam" id="NF041721">
    <property type="entry name" value="phane_AmcA_1"/>
    <property type="match status" value="1"/>
</dbReference>
<name>A0ABW3FYQ8_9PSEU</name>
<proteinExistence type="predicted"/>
<accession>A0ABW3FYQ8</accession>
<evidence type="ECO:0000313" key="2">
    <source>
        <dbReference type="Proteomes" id="UP001597018"/>
    </source>
</evidence>
<dbReference type="RefSeq" id="WP_380759794.1">
    <property type="nucleotide sequence ID" value="NZ_JBHTIW010000028.1"/>
</dbReference>